<dbReference type="Gramene" id="CDP06867">
    <property type="protein sequence ID" value="CDP06867"/>
    <property type="gene ID" value="GSCOC_T00023899001"/>
</dbReference>
<organism evidence="3 4">
    <name type="scientific">Coffea canephora</name>
    <name type="common">Robusta coffee</name>
    <dbReference type="NCBI Taxonomy" id="49390"/>
    <lineage>
        <taxon>Eukaryota</taxon>
        <taxon>Viridiplantae</taxon>
        <taxon>Streptophyta</taxon>
        <taxon>Embryophyta</taxon>
        <taxon>Tracheophyta</taxon>
        <taxon>Spermatophyta</taxon>
        <taxon>Magnoliopsida</taxon>
        <taxon>eudicotyledons</taxon>
        <taxon>Gunneridae</taxon>
        <taxon>Pentapetalae</taxon>
        <taxon>asterids</taxon>
        <taxon>lamiids</taxon>
        <taxon>Gentianales</taxon>
        <taxon>Rubiaceae</taxon>
        <taxon>Ixoroideae</taxon>
        <taxon>Gardenieae complex</taxon>
        <taxon>Bertiereae - Coffeeae clade</taxon>
        <taxon>Coffeeae</taxon>
        <taxon>Coffea</taxon>
    </lineage>
</organism>
<dbReference type="EMBL" id="HG739108">
    <property type="protein sequence ID" value="CDP06867.1"/>
    <property type="molecule type" value="Genomic_DNA"/>
</dbReference>
<protein>
    <submittedName>
        <fullName evidence="3">Uncharacterized protein</fullName>
    </submittedName>
</protein>
<sequence length="67" mass="6995">MVITCISCSRLEDRVGLVTGAASGIGKSAAGLSAKHGAEVDIADIRGDLADKSMPRFGSFFNFIYSL</sequence>
<dbReference type="Gene3D" id="3.40.50.720">
    <property type="entry name" value="NAD(P)-binding Rossmann-like Domain"/>
    <property type="match status" value="1"/>
</dbReference>
<dbReference type="InterPro" id="IPR036291">
    <property type="entry name" value="NAD(P)-bd_dom_sf"/>
</dbReference>
<keyword evidence="2" id="KW-0520">NAD</keyword>
<evidence type="ECO:0000256" key="2">
    <source>
        <dbReference type="ARBA" id="ARBA00023027"/>
    </source>
</evidence>
<dbReference type="PANTHER" id="PTHR42820:SF1">
    <property type="entry name" value="SHORT-CHAIN DEHYDROGENASE_REDUCTASE FAMILY PROTEIN"/>
    <property type="match status" value="1"/>
</dbReference>
<proteinExistence type="inferred from homology"/>
<accession>A0A068UF06</accession>
<comment type="similarity">
    <text evidence="1">Belongs to the short-chain dehydrogenases/reductases (SDR) family.</text>
</comment>
<dbReference type="PANTHER" id="PTHR42820">
    <property type="entry name" value="SHORT-CHAIN DEHYDROGENASE REDUCTASE"/>
    <property type="match status" value="1"/>
</dbReference>
<evidence type="ECO:0000313" key="3">
    <source>
        <dbReference type="EMBL" id="CDP06867.1"/>
    </source>
</evidence>
<name>A0A068UF06_COFCA</name>
<dbReference type="InParanoid" id="A0A068UF06"/>
<gene>
    <name evidence="3" type="ORF">GSCOC_T00023899001</name>
</gene>
<reference evidence="4" key="1">
    <citation type="journal article" date="2014" name="Science">
        <title>The coffee genome provides insight into the convergent evolution of caffeine biosynthesis.</title>
        <authorList>
            <person name="Denoeud F."/>
            <person name="Carretero-Paulet L."/>
            <person name="Dereeper A."/>
            <person name="Droc G."/>
            <person name="Guyot R."/>
            <person name="Pietrella M."/>
            <person name="Zheng C."/>
            <person name="Alberti A."/>
            <person name="Anthony F."/>
            <person name="Aprea G."/>
            <person name="Aury J.M."/>
            <person name="Bento P."/>
            <person name="Bernard M."/>
            <person name="Bocs S."/>
            <person name="Campa C."/>
            <person name="Cenci A."/>
            <person name="Combes M.C."/>
            <person name="Crouzillat D."/>
            <person name="Da Silva C."/>
            <person name="Daddiego L."/>
            <person name="De Bellis F."/>
            <person name="Dussert S."/>
            <person name="Garsmeur O."/>
            <person name="Gayraud T."/>
            <person name="Guignon V."/>
            <person name="Jahn K."/>
            <person name="Jamilloux V."/>
            <person name="Joet T."/>
            <person name="Labadie K."/>
            <person name="Lan T."/>
            <person name="Leclercq J."/>
            <person name="Lepelley M."/>
            <person name="Leroy T."/>
            <person name="Li L.T."/>
            <person name="Librado P."/>
            <person name="Lopez L."/>
            <person name="Munoz A."/>
            <person name="Noel B."/>
            <person name="Pallavicini A."/>
            <person name="Perrotta G."/>
            <person name="Poncet V."/>
            <person name="Pot D."/>
            <person name="Priyono X."/>
            <person name="Rigoreau M."/>
            <person name="Rouard M."/>
            <person name="Rozas J."/>
            <person name="Tranchant-Dubreuil C."/>
            <person name="VanBuren R."/>
            <person name="Zhang Q."/>
            <person name="Andrade A.C."/>
            <person name="Argout X."/>
            <person name="Bertrand B."/>
            <person name="de Kochko A."/>
            <person name="Graziosi G."/>
            <person name="Henry R.J."/>
            <person name="Jayarama X."/>
            <person name="Ming R."/>
            <person name="Nagai C."/>
            <person name="Rounsley S."/>
            <person name="Sankoff D."/>
            <person name="Giuliano G."/>
            <person name="Albert V.A."/>
            <person name="Wincker P."/>
            <person name="Lashermes P."/>
        </authorList>
    </citation>
    <scope>NUCLEOTIDE SEQUENCE [LARGE SCALE GENOMIC DNA]</scope>
    <source>
        <strain evidence="4">cv. DH200-94</strain>
    </source>
</reference>
<evidence type="ECO:0000313" key="4">
    <source>
        <dbReference type="Proteomes" id="UP000295252"/>
    </source>
</evidence>
<dbReference type="AlphaFoldDB" id="A0A068UF06"/>
<dbReference type="SUPFAM" id="SSF51735">
    <property type="entry name" value="NAD(P)-binding Rossmann-fold domains"/>
    <property type="match status" value="1"/>
</dbReference>
<keyword evidence="4" id="KW-1185">Reference proteome</keyword>
<dbReference type="Proteomes" id="UP000295252">
    <property type="component" value="Chromosome I"/>
</dbReference>
<evidence type="ECO:0000256" key="1">
    <source>
        <dbReference type="ARBA" id="ARBA00006484"/>
    </source>
</evidence>